<dbReference type="AlphaFoldDB" id="A0A0E2D5E0"/>
<dbReference type="EMBL" id="AHNR02000036">
    <property type="protein sequence ID" value="EKR55108.1"/>
    <property type="molecule type" value="Genomic_DNA"/>
</dbReference>
<protein>
    <submittedName>
        <fullName evidence="1">Uncharacterized protein</fullName>
    </submittedName>
</protein>
<proteinExistence type="predicted"/>
<name>A0A0E2D5E0_LEPIR</name>
<comment type="caution">
    <text evidence="1">The sequence shown here is derived from an EMBL/GenBank/DDBJ whole genome shotgun (WGS) entry which is preliminary data.</text>
</comment>
<accession>A0A0E2D5E0</accession>
<dbReference type="Proteomes" id="UP000001340">
    <property type="component" value="Unassembled WGS sequence"/>
</dbReference>
<evidence type="ECO:0000313" key="1">
    <source>
        <dbReference type="EMBL" id="EKR55108.1"/>
    </source>
</evidence>
<organism evidence="1 2">
    <name type="scientific">Leptospira interrogans str. UI 12758</name>
    <dbReference type="NCBI Taxonomy" id="1049938"/>
    <lineage>
        <taxon>Bacteria</taxon>
        <taxon>Pseudomonadati</taxon>
        <taxon>Spirochaetota</taxon>
        <taxon>Spirochaetia</taxon>
        <taxon>Leptospirales</taxon>
        <taxon>Leptospiraceae</taxon>
        <taxon>Leptospira</taxon>
    </lineage>
</organism>
<reference evidence="1 2" key="1">
    <citation type="submission" date="2012-10" db="EMBL/GenBank/DDBJ databases">
        <authorList>
            <person name="Harkins D.M."/>
            <person name="Durkin A.S."/>
            <person name="Brinkac L.M."/>
            <person name="Haft D.H."/>
            <person name="Selengut J.D."/>
            <person name="Sanka R."/>
            <person name="DePew J."/>
            <person name="Purushe J."/>
            <person name="Chanthongthip A."/>
            <person name="Lattana O."/>
            <person name="Phetsouvanh R."/>
            <person name="Newton P.N."/>
            <person name="Vinetz J.M."/>
            <person name="Sutton G.G."/>
            <person name="Nierman W.C."/>
            <person name="Fouts D.E."/>
        </authorList>
    </citation>
    <scope>NUCLEOTIDE SEQUENCE [LARGE SCALE GENOMIC DNA]</scope>
    <source>
        <strain evidence="1 2">UI 12758</strain>
    </source>
</reference>
<evidence type="ECO:0000313" key="2">
    <source>
        <dbReference type="Proteomes" id="UP000001340"/>
    </source>
</evidence>
<gene>
    <name evidence="1" type="ORF">LEP1GSC105_2568</name>
</gene>
<sequence>MCKKIFGVLGQTLIVLVLEFSNPGSFKNKIETKTELFLLSVDYKMDF</sequence>